<feature type="transmembrane region" description="Helical" evidence="2">
    <location>
        <begin position="357"/>
        <end position="377"/>
    </location>
</feature>
<dbReference type="eggNOG" id="COG4972">
    <property type="taxonomic scope" value="Bacteria"/>
</dbReference>
<name>B9L5M1_NAUPA</name>
<proteinExistence type="predicted"/>
<accession>B9L5M1</accession>
<organism evidence="3 4">
    <name type="scientific">Nautilia profundicola (strain ATCC BAA-1463 / DSM 18972 / AmH)</name>
    <dbReference type="NCBI Taxonomy" id="598659"/>
    <lineage>
        <taxon>Bacteria</taxon>
        <taxon>Pseudomonadati</taxon>
        <taxon>Campylobacterota</taxon>
        <taxon>Epsilonproteobacteria</taxon>
        <taxon>Nautiliales</taxon>
        <taxon>Nautiliaceae</taxon>
        <taxon>Nautilia</taxon>
    </lineage>
</organism>
<evidence type="ECO:0000313" key="3">
    <source>
        <dbReference type="EMBL" id="ACM92851.1"/>
    </source>
</evidence>
<protein>
    <submittedName>
        <fullName evidence="3">Uncharacterized protein</fullName>
    </submittedName>
</protein>
<evidence type="ECO:0000256" key="2">
    <source>
        <dbReference type="SAM" id="Phobius"/>
    </source>
</evidence>
<keyword evidence="2" id="KW-0472">Membrane</keyword>
<evidence type="ECO:0000313" key="4">
    <source>
        <dbReference type="Proteomes" id="UP000000448"/>
    </source>
</evidence>
<dbReference type="RefSeq" id="WP_015901903.1">
    <property type="nucleotide sequence ID" value="NC_012115.1"/>
</dbReference>
<gene>
    <name evidence="3" type="ordered locus">NAMH_1266</name>
</gene>
<keyword evidence="2" id="KW-1133">Transmembrane helix</keyword>
<sequence length="522" mass="60951">MKKPELKKLNVNFKPGFLKKYDYNIDEVIGVKGHDRFILYTKKKLIRIYRGSLKSKALLSTYIPIEHAIFYSFEIEKNVIEKVDLDHFIETKVYEEAGVDETEKYIIRYKIIDSMKDEKIVTVEVIIVPAGFIENGYKEIIEETGYIDYISFPAFAYKALYDEKIIQKANDLFVVFLYDKVFLTFYNEGELLSIVTISGGLDKVYEALGKLKIKNFDISVFEKLLTKKGVNNLKYSNVEKAVLDIMQDEFLSLINIVNSQIEKVGLKYNVSDIDRIYVTSEYGNIEGLQDYIQKIVGIDTFGFEFYEEYNLDRLAVNPFLFLGMLEAHNAYKNQNQEYNFSLKLRKPTFFYRPSGRLFLILTAAIVGMGAYPVYLYLNGMSYETENKKLQSEVKKLTIQNAKLSNQIRVLKNQEKSILKEREKYSKDIAFTKNFIKSVYEFKYSYIPKSSELVDITLIMNKDKVYLNQLNYEDGVFQLNVFSFKDTQIPNFIDDLVKKGFHVETEGVTFKDNKYNAIIRIKE</sequence>
<dbReference type="EMBL" id="CP001279">
    <property type="protein sequence ID" value="ACM92851.1"/>
    <property type="molecule type" value="Genomic_DNA"/>
</dbReference>
<reference evidence="3 4" key="1">
    <citation type="journal article" date="2009" name="PLoS Genet.">
        <title>Adaptations to submarine hydrothermal environments exemplified by the genome of Nautilia profundicola.</title>
        <authorList>
            <person name="Campbell B.J."/>
            <person name="Smith J.L."/>
            <person name="Hanson T.E."/>
            <person name="Klotz M.G."/>
            <person name="Stein L.Y."/>
            <person name="Lee C.K."/>
            <person name="Wu D."/>
            <person name="Robinson J.M."/>
            <person name="Khouri H.M."/>
            <person name="Eisen J.A."/>
            <person name="Cary S.C."/>
        </authorList>
    </citation>
    <scope>NUCLEOTIDE SEQUENCE [LARGE SCALE GENOMIC DNA]</scope>
    <source>
        <strain evidence="4">ATCC BAA-1463 / DSM 18972 / AmH</strain>
    </source>
</reference>
<dbReference type="HOGENOM" id="CLU_521596_0_0_7"/>
<feature type="coiled-coil region" evidence="1">
    <location>
        <begin position="379"/>
        <end position="420"/>
    </location>
</feature>
<dbReference type="STRING" id="598659.NAMH_1266"/>
<dbReference type="KEGG" id="nam:NAMH_1266"/>
<dbReference type="OrthoDB" id="5372287at2"/>
<keyword evidence="1" id="KW-0175">Coiled coil</keyword>
<keyword evidence="4" id="KW-1185">Reference proteome</keyword>
<keyword evidence="2" id="KW-0812">Transmembrane</keyword>
<evidence type="ECO:0000256" key="1">
    <source>
        <dbReference type="SAM" id="Coils"/>
    </source>
</evidence>
<dbReference type="Proteomes" id="UP000000448">
    <property type="component" value="Chromosome"/>
</dbReference>
<dbReference type="AlphaFoldDB" id="B9L5M1"/>
<dbReference type="Gene3D" id="3.30.420.40">
    <property type="match status" value="1"/>
</dbReference>